<dbReference type="CDD" id="cd00037">
    <property type="entry name" value="CLECT"/>
    <property type="match status" value="1"/>
</dbReference>
<dbReference type="Proteomes" id="UP000494165">
    <property type="component" value="Unassembled WGS sequence"/>
</dbReference>
<reference evidence="4 5" key="1">
    <citation type="submission" date="2020-04" db="EMBL/GenBank/DDBJ databases">
        <authorList>
            <person name="Alioto T."/>
            <person name="Alioto T."/>
            <person name="Gomez Garrido J."/>
        </authorList>
    </citation>
    <scope>NUCLEOTIDE SEQUENCE [LARGE SCALE GENOMIC DNA]</scope>
</reference>
<sequence length="486" mass="55552">MEAKRSLMLILLVAADGLRAINVSVAHFSHGNLRHIFPQVCPPGGDQCSVNTEFLKTEIEKATEEYKLALEQKVNEIAKILRHIAGDAHPKTDSDSEKVEGLRSECSVAEISNKLSAFENELSSALKELPNRISKFDSKFELTMKKFEQDKASTINFLDTRLTEIKSSILGDVYAKLTDMIQVNERLSIAQDQRIDGLETKITSKLEPLVIDIERKLSVFSEKVEKMEEKKLLARDIQKHSFEEMFHSLNSSVMFEMNQRFTRADEKLTELDKHREDTIENLNKTITDLVKPLAQDVRESSLRIGKQIEQLKNESQVRGQEMTNFLSRAADSLKKIEIKLLSDCSKASRLTLTTLSSGQYYFSTVETDWYKAKAFCDRFGMQLASIETEEERKTLFASAPIKNNYYWLSGSDIGHIPGHFYWSTGHRVDDTWWSSGQPNDFGESKETCIELHTNGGRLIDYKCNDDDYFICEVSPDCKYFNNLVQQ</sequence>
<evidence type="ECO:0000259" key="3">
    <source>
        <dbReference type="PROSITE" id="PS50041"/>
    </source>
</evidence>
<comment type="caution">
    <text evidence="4">The sequence shown here is derived from an EMBL/GenBank/DDBJ whole genome shotgun (WGS) entry which is preliminary data.</text>
</comment>
<accession>A0A8S1CGB8</accession>
<name>A0A8S1CGB8_9INSE</name>
<dbReference type="SUPFAM" id="SSF56436">
    <property type="entry name" value="C-type lectin-like"/>
    <property type="match status" value="1"/>
</dbReference>
<feature type="chain" id="PRO_5035822832" description="C-type lectin domain-containing protein" evidence="2">
    <location>
        <begin position="21"/>
        <end position="486"/>
    </location>
</feature>
<dbReference type="InterPro" id="IPR001304">
    <property type="entry name" value="C-type_lectin-like"/>
</dbReference>
<dbReference type="Gene3D" id="3.10.100.10">
    <property type="entry name" value="Mannose-Binding Protein A, subunit A"/>
    <property type="match status" value="1"/>
</dbReference>
<dbReference type="PANTHER" id="PTHR22802">
    <property type="entry name" value="C-TYPE LECTIN SUPERFAMILY MEMBER"/>
    <property type="match status" value="1"/>
</dbReference>
<dbReference type="PROSITE" id="PS00615">
    <property type="entry name" value="C_TYPE_LECTIN_1"/>
    <property type="match status" value="1"/>
</dbReference>
<keyword evidence="1" id="KW-1015">Disulfide bond</keyword>
<feature type="signal peptide" evidence="2">
    <location>
        <begin position="1"/>
        <end position="20"/>
    </location>
</feature>
<dbReference type="SMART" id="SM00034">
    <property type="entry name" value="CLECT"/>
    <property type="match status" value="1"/>
</dbReference>
<dbReference type="InterPro" id="IPR018378">
    <property type="entry name" value="C-type_lectin_CS"/>
</dbReference>
<organism evidence="4 5">
    <name type="scientific">Cloeon dipterum</name>
    <dbReference type="NCBI Taxonomy" id="197152"/>
    <lineage>
        <taxon>Eukaryota</taxon>
        <taxon>Metazoa</taxon>
        <taxon>Ecdysozoa</taxon>
        <taxon>Arthropoda</taxon>
        <taxon>Hexapoda</taxon>
        <taxon>Insecta</taxon>
        <taxon>Pterygota</taxon>
        <taxon>Palaeoptera</taxon>
        <taxon>Ephemeroptera</taxon>
        <taxon>Pisciforma</taxon>
        <taxon>Baetidae</taxon>
        <taxon>Cloeon</taxon>
    </lineage>
</organism>
<dbReference type="InterPro" id="IPR016186">
    <property type="entry name" value="C-type_lectin-like/link_sf"/>
</dbReference>
<dbReference type="Pfam" id="PF00059">
    <property type="entry name" value="Lectin_C"/>
    <property type="match status" value="1"/>
</dbReference>
<dbReference type="AlphaFoldDB" id="A0A8S1CGB8"/>
<feature type="domain" description="C-type lectin" evidence="3">
    <location>
        <begin position="355"/>
        <end position="472"/>
    </location>
</feature>
<evidence type="ECO:0000313" key="4">
    <source>
        <dbReference type="EMBL" id="CAB3364299.1"/>
    </source>
</evidence>
<dbReference type="InterPro" id="IPR016187">
    <property type="entry name" value="CTDL_fold"/>
</dbReference>
<protein>
    <recommendedName>
        <fullName evidence="3">C-type lectin domain-containing protein</fullName>
    </recommendedName>
</protein>
<keyword evidence="5" id="KW-1185">Reference proteome</keyword>
<evidence type="ECO:0000256" key="2">
    <source>
        <dbReference type="SAM" id="SignalP"/>
    </source>
</evidence>
<dbReference type="InterPro" id="IPR051004">
    <property type="entry name" value="DC-SIGN_domain-containing"/>
</dbReference>
<keyword evidence="2" id="KW-0732">Signal</keyword>
<dbReference type="EMBL" id="CADEPI010000015">
    <property type="protein sequence ID" value="CAB3364299.1"/>
    <property type="molecule type" value="Genomic_DNA"/>
</dbReference>
<gene>
    <name evidence="4" type="ORF">CLODIP_2_CD14479</name>
</gene>
<evidence type="ECO:0000313" key="5">
    <source>
        <dbReference type="Proteomes" id="UP000494165"/>
    </source>
</evidence>
<proteinExistence type="predicted"/>
<evidence type="ECO:0000256" key="1">
    <source>
        <dbReference type="ARBA" id="ARBA00023157"/>
    </source>
</evidence>
<dbReference type="PANTHER" id="PTHR22802:SF465">
    <property type="entry name" value="AT17652P-RELATED"/>
    <property type="match status" value="1"/>
</dbReference>
<dbReference type="OrthoDB" id="538816at2759"/>
<dbReference type="PROSITE" id="PS50041">
    <property type="entry name" value="C_TYPE_LECTIN_2"/>
    <property type="match status" value="1"/>
</dbReference>